<keyword evidence="1" id="KW-0472">Membrane</keyword>
<proteinExistence type="predicted"/>
<accession>A0ABR2GQY7</accession>
<gene>
    <name evidence="2" type="ORF">M9Y10_040228</name>
</gene>
<feature type="transmembrane region" description="Helical" evidence="1">
    <location>
        <begin position="157"/>
        <end position="175"/>
    </location>
</feature>
<dbReference type="Proteomes" id="UP001470230">
    <property type="component" value="Unassembled WGS sequence"/>
</dbReference>
<sequence length="184" mass="19399">MTALRVGKYIAGITAAGLGIYGAWQIYNKKPKSCPLLLSAANCTLACVLKEPTNLFGEIGKSSSAKQIIGQNIDASIVCGIVGVSAIGAGVIGGLEKDVKDELIIGGCVTLASSIAVVFENYSTYCKIVEYINKTDNDTWFIKTVTTVLADTSKPKVLLVGIGIVVLCSTIIYIYKSHENNGES</sequence>
<evidence type="ECO:0000313" key="3">
    <source>
        <dbReference type="Proteomes" id="UP001470230"/>
    </source>
</evidence>
<keyword evidence="1" id="KW-0812">Transmembrane</keyword>
<dbReference type="EMBL" id="JAPFFF010000071">
    <property type="protein sequence ID" value="KAK8836028.1"/>
    <property type="molecule type" value="Genomic_DNA"/>
</dbReference>
<evidence type="ECO:0000313" key="2">
    <source>
        <dbReference type="EMBL" id="KAK8836028.1"/>
    </source>
</evidence>
<name>A0ABR2GQY7_9EUKA</name>
<keyword evidence="3" id="KW-1185">Reference proteome</keyword>
<protein>
    <submittedName>
        <fullName evidence="2">Uncharacterized protein</fullName>
    </submittedName>
</protein>
<comment type="caution">
    <text evidence="2">The sequence shown here is derived from an EMBL/GenBank/DDBJ whole genome shotgun (WGS) entry which is preliminary data.</text>
</comment>
<organism evidence="2 3">
    <name type="scientific">Tritrichomonas musculus</name>
    <dbReference type="NCBI Taxonomy" id="1915356"/>
    <lineage>
        <taxon>Eukaryota</taxon>
        <taxon>Metamonada</taxon>
        <taxon>Parabasalia</taxon>
        <taxon>Tritrichomonadida</taxon>
        <taxon>Tritrichomonadidae</taxon>
        <taxon>Tritrichomonas</taxon>
    </lineage>
</organism>
<keyword evidence="1" id="KW-1133">Transmembrane helix</keyword>
<reference evidence="2 3" key="1">
    <citation type="submission" date="2024-04" db="EMBL/GenBank/DDBJ databases">
        <title>Tritrichomonas musculus Genome.</title>
        <authorList>
            <person name="Alves-Ferreira E."/>
            <person name="Grigg M."/>
            <person name="Lorenzi H."/>
            <person name="Galac M."/>
        </authorList>
    </citation>
    <scope>NUCLEOTIDE SEQUENCE [LARGE SCALE GENOMIC DNA]</scope>
    <source>
        <strain evidence="2 3">EAF2021</strain>
    </source>
</reference>
<evidence type="ECO:0000256" key="1">
    <source>
        <dbReference type="SAM" id="Phobius"/>
    </source>
</evidence>